<feature type="transmembrane region" description="Helical" evidence="1">
    <location>
        <begin position="95"/>
        <end position="124"/>
    </location>
</feature>
<feature type="transmembrane region" description="Helical" evidence="1">
    <location>
        <begin position="213"/>
        <end position="236"/>
    </location>
</feature>
<dbReference type="InterPro" id="IPR026870">
    <property type="entry name" value="Zinc_ribbon_dom"/>
</dbReference>
<evidence type="ECO:0000259" key="2">
    <source>
        <dbReference type="Pfam" id="PF13240"/>
    </source>
</evidence>
<feature type="transmembrane region" description="Helical" evidence="1">
    <location>
        <begin position="66"/>
        <end position="89"/>
    </location>
</feature>
<organism evidence="3 4">
    <name type="scientific">Saccharolobus caldissimus</name>
    <dbReference type="NCBI Taxonomy" id="1702097"/>
    <lineage>
        <taxon>Archaea</taxon>
        <taxon>Thermoproteota</taxon>
        <taxon>Thermoprotei</taxon>
        <taxon>Sulfolobales</taxon>
        <taxon>Sulfolobaceae</taxon>
        <taxon>Saccharolobus</taxon>
    </lineage>
</organism>
<keyword evidence="1" id="KW-0472">Membrane</keyword>
<dbReference type="KEGG" id="scas:SACC_23850"/>
<proteinExistence type="predicted"/>
<gene>
    <name evidence="3" type="ORF">SACC_23850</name>
</gene>
<feature type="transmembrane region" description="Helical" evidence="1">
    <location>
        <begin position="171"/>
        <end position="192"/>
    </location>
</feature>
<evidence type="ECO:0000313" key="4">
    <source>
        <dbReference type="Proteomes" id="UP001319921"/>
    </source>
</evidence>
<keyword evidence="1" id="KW-1133">Transmembrane helix</keyword>
<dbReference type="RefSeq" id="WP_229569685.1">
    <property type="nucleotide sequence ID" value="NZ_AP025226.1"/>
</dbReference>
<dbReference type="Pfam" id="PF13240">
    <property type="entry name" value="Zn_Ribbon_1"/>
    <property type="match status" value="1"/>
</dbReference>
<sequence>MAKQCPRCGYINPDNANYCLNCGYPLPPPIQPTPLPPPTPYNPPQDRITRAFNIFTKNLSIIVPSIILLIVEIILAVILGAITFFAFLASPFASLALAIVLAIINGIIDAILFGITVHTTMYMAQDSVNNLPLNMSNSFSNARSTLSQLYSIIGILILFGILAALSRSVIIAWFILGLVGIILYIVSASVVLNKPMSVTSAIDWYGKSLSKDAGSALVLLLGALFSLIPIINIFAIPYTSILTYLMVKEIS</sequence>
<feature type="transmembrane region" description="Helical" evidence="1">
    <location>
        <begin position="145"/>
        <end position="165"/>
    </location>
</feature>
<name>A0AAQ4CU87_9CREN</name>
<keyword evidence="4" id="KW-1185">Reference proteome</keyword>
<reference evidence="3 4" key="1">
    <citation type="journal article" date="2022" name="Microbiol. Resour. Announc.">
        <title>Complete Genome Sequence of the Hyperthermophilic and Acidophilic Archaeon Saccharolobus caldissimus Strain HS-3T.</title>
        <authorList>
            <person name="Sakai H.D."/>
            <person name="Kurosawa N."/>
        </authorList>
    </citation>
    <scope>NUCLEOTIDE SEQUENCE [LARGE SCALE GENOMIC DNA]</scope>
    <source>
        <strain evidence="3 4">JCM32116</strain>
    </source>
</reference>
<feature type="domain" description="Zinc-ribbon" evidence="2">
    <location>
        <begin position="5"/>
        <end position="26"/>
    </location>
</feature>
<accession>A0AAQ4CU87</accession>
<keyword evidence="1" id="KW-0812">Transmembrane</keyword>
<dbReference type="GeneID" id="68867108"/>
<evidence type="ECO:0000313" key="3">
    <source>
        <dbReference type="EMBL" id="BDB99368.1"/>
    </source>
</evidence>
<dbReference type="EMBL" id="AP025226">
    <property type="protein sequence ID" value="BDB99368.1"/>
    <property type="molecule type" value="Genomic_DNA"/>
</dbReference>
<dbReference type="AlphaFoldDB" id="A0AAQ4CU87"/>
<evidence type="ECO:0000256" key="1">
    <source>
        <dbReference type="SAM" id="Phobius"/>
    </source>
</evidence>
<dbReference type="Proteomes" id="UP001319921">
    <property type="component" value="Chromosome"/>
</dbReference>
<protein>
    <recommendedName>
        <fullName evidence="2">Zinc-ribbon domain-containing protein</fullName>
    </recommendedName>
</protein>